<reference evidence="1" key="1">
    <citation type="submission" date="2020-09" db="EMBL/GenBank/DDBJ databases">
        <title>A novel bacterium of genus Bacillus, isolated from South China Sea.</title>
        <authorList>
            <person name="Huang H."/>
            <person name="Mo K."/>
            <person name="Hu Y."/>
        </authorList>
    </citation>
    <scope>NUCLEOTIDE SEQUENCE</scope>
    <source>
        <strain evidence="1">IB182487</strain>
    </source>
</reference>
<evidence type="ECO:0000313" key="1">
    <source>
        <dbReference type="EMBL" id="MBD1382727.1"/>
    </source>
</evidence>
<keyword evidence="2" id="KW-1185">Reference proteome</keyword>
<sequence>MTRILEHFTIEIELETMFDEPTVARLVKQVEETLQIGHAESNANEESIDELELLLQERGQSSENIEKELNKLNS</sequence>
<accession>A0A926RZY8</accession>
<comment type="caution">
    <text evidence="1">The sequence shown here is derived from an EMBL/GenBank/DDBJ whole genome shotgun (WGS) entry which is preliminary data.</text>
</comment>
<proteinExistence type="predicted"/>
<name>A0A926RZY8_9BACI</name>
<evidence type="ECO:0000313" key="2">
    <source>
        <dbReference type="Proteomes" id="UP000626844"/>
    </source>
</evidence>
<protein>
    <submittedName>
        <fullName evidence="1">Uncharacterized protein</fullName>
    </submittedName>
</protein>
<dbReference type="AlphaFoldDB" id="A0A926RZY8"/>
<gene>
    <name evidence="1" type="ORF">IC621_21220</name>
</gene>
<dbReference type="EMBL" id="JACXAI010000036">
    <property type="protein sequence ID" value="MBD1382727.1"/>
    <property type="molecule type" value="Genomic_DNA"/>
</dbReference>
<dbReference type="Proteomes" id="UP000626844">
    <property type="component" value="Unassembled WGS sequence"/>
</dbReference>
<organism evidence="1 2">
    <name type="scientific">Metabacillus arenae</name>
    <dbReference type="NCBI Taxonomy" id="2771434"/>
    <lineage>
        <taxon>Bacteria</taxon>
        <taxon>Bacillati</taxon>
        <taxon>Bacillota</taxon>
        <taxon>Bacilli</taxon>
        <taxon>Bacillales</taxon>
        <taxon>Bacillaceae</taxon>
        <taxon>Metabacillus</taxon>
    </lineage>
</organism>